<gene>
    <name evidence="1" type="ORF">FC66_GL001496</name>
</gene>
<comment type="caution">
    <text evidence="1">The sequence shown here is derived from an EMBL/GenBank/DDBJ whole genome shotgun (WGS) entry which is preliminary data.</text>
</comment>
<accession>A0A0R1HLU2</accession>
<evidence type="ECO:0000313" key="2">
    <source>
        <dbReference type="Proteomes" id="UP000051450"/>
    </source>
</evidence>
<reference evidence="1 2" key="1">
    <citation type="journal article" date="2015" name="Genome Announc.">
        <title>Expanding the biotechnology potential of lactobacilli through comparative genomics of 213 strains and associated genera.</title>
        <authorList>
            <person name="Sun Z."/>
            <person name="Harris H.M."/>
            <person name="McCann A."/>
            <person name="Guo C."/>
            <person name="Argimon S."/>
            <person name="Zhang W."/>
            <person name="Yang X."/>
            <person name="Jeffery I.B."/>
            <person name="Cooney J.C."/>
            <person name="Kagawa T.F."/>
            <person name="Liu W."/>
            <person name="Song Y."/>
            <person name="Salvetti E."/>
            <person name="Wrobel A."/>
            <person name="Rasinkangas P."/>
            <person name="Parkhill J."/>
            <person name="Rea M.C."/>
            <person name="O'Sullivan O."/>
            <person name="Ritari J."/>
            <person name="Douillard F.P."/>
            <person name="Paul Ross R."/>
            <person name="Yang R."/>
            <person name="Briner A.E."/>
            <person name="Felis G.E."/>
            <person name="de Vos W.M."/>
            <person name="Barrangou R."/>
            <person name="Klaenhammer T.R."/>
            <person name="Caufield P.W."/>
            <person name="Cui Y."/>
            <person name="Zhang H."/>
            <person name="O'Toole P.W."/>
        </authorList>
    </citation>
    <scope>NUCLEOTIDE SEQUENCE [LARGE SCALE GENOMIC DNA]</scope>
    <source>
        <strain evidence="1 2">DSM 15638</strain>
    </source>
</reference>
<dbReference type="AlphaFoldDB" id="A0A0R1HLU2"/>
<organism evidence="1 2">
    <name type="scientific">Dellaglioa algida DSM 15638</name>
    <dbReference type="NCBI Taxonomy" id="1423719"/>
    <lineage>
        <taxon>Bacteria</taxon>
        <taxon>Bacillati</taxon>
        <taxon>Bacillota</taxon>
        <taxon>Bacilli</taxon>
        <taxon>Lactobacillales</taxon>
        <taxon>Lactobacillaceae</taxon>
        <taxon>Dellaglioa</taxon>
    </lineage>
</organism>
<dbReference type="EMBL" id="AZDI01000009">
    <property type="protein sequence ID" value="KRK45379.1"/>
    <property type="molecule type" value="Genomic_DNA"/>
</dbReference>
<keyword evidence="2" id="KW-1185">Reference proteome</keyword>
<dbReference type="Proteomes" id="UP000051450">
    <property type="component" value="Unassembled WGS sequence"/>
</dbReference>
<sequence>MVQKALYDLSKVTSFQMVQVFLGNKKTYHFGVGTAKRYVNEDQFPETDNIVDNL</sequence>
<evidence type="ECO:0000313" key="1">
    <source>
        <dbReference type="EMBL" id="KRK45379.1"/>
    </source>
</evidence>
<protein>
    <submittedName>
        <fullName evidence="1">Uncharacterized protein</fullName>
    </submittedName>
</protein>
<proteinExistence type="predicted"/>
<name>A0A0R1HLU2_9LACO</name>